<dbReference type="EMBL" id="MUZR01000008">
    <property type="protein sequence ID" value="OOC10912.1"/>
    <property type="molecule type" value="Genomic_DNA"/>
</dbReference>
<keyword evidence="4" id="KW-0479">Metal-binding</keyword>
<evidence type="ECO:0000256" key="3">
    <source>
        <dbReference type="ARBA" id="ARBA00022670"/>
    </source>
</evidence>
<keyword evidence="6" id="KW-0862">Zinc</keyword>
<reference evidence="11 12" key="1">
    <citation type="submission" date="2017-02" db="EMBL/GenBank/DDBJ databases">
        <title>Genomic diversity within the haloalkaliphilic genus Thioalkalivibrio.</title>
        <authorList>
            <person name="Ahn A.-C."/>
            <person name="Meier-Kolthoff J."/>
            <person name="Overmars L."/>
            <person name="Richter M."/>
            <person name="Woyke T."/>
            <person name="Sorokin D.Y."/>
            <person name="Muyzer G."/>
        </authorList>
    </citation>
    <scope>NUCLEOTIDE SEQUENCE [LARGE SCALE GENOMIC DNA]</scope>
    <source>
        <strain evidence="11 12">HL17</strain>
    </source>
</reference>
<feature type="compositionally biased region" description="Polar residues" evidence="8">
    <location>
        <begin position="108"/>
        <end position="118"/>
    </location>
</feature>
<feature type="region of interest" description="Disordered" evidence="8">
    <location>
        <begin position="32"/>
        <end position="66"/>
    </location>
</feature>
<keyword evidence="3" id="KW-0645">Protease</keyword>
<name>A0A1V3A0N7_9GAMM</name>
<dbReference type="PANTHER" id="PTHR21666">
    <property type="entry name" value="PEPTIDASE-RELATED"/>
    <property type="match status" value="1"/>
</dbReference>
<evidence type="ECO:0000256" key="7">
    <source>
        <dbReference type="ARBA" id="ARBA00023049"/>
    </source>
</evidence>
<dbReference type="InterPro" id="IPR011055">
    <property type="entry name" value="Dup_hybrid_motif"/>
</dbReference>
<keyword evidence="12" id="KW-1185">Reference proteome</keyword>
<dbReference type="GO" id="GO:0004222">
    <property type="term" value="F:metalloendopeptidase activity"/>
    <property type="evidence" value="ECO:0007669"/>
    <property type="project" value="TreeGrafter"/>
</dbReference>
<evidence type="ECO:0000256" key="5">
    <source>
        <dbReference type="ARBA" id="ARBA00022801"/>
    </source>
</evidence>
<dbReference type="InterPro" id="IPR045834">
    <property type="entry name" value="Csd3_N2"/>
</dbReference>
<feature type="region of interest" description="Disordered" evidence="8">
    <location>
        <begin position="97"/>
        <end position="118"/>
    </location>
</feature>
<feature type="domain" description="M23ase beta-sheet core" evidence="9">
    <location>
        <begin position="365"/>
        <end position="459"/>
    </location>
</feature>
<keyword evidence="7" id="KW-0482">Metalloprotease</keyword>
<dbReference type="Gene3D" id="3.10.450.350">
    <property type="match status" value="2"/>
</dbReference>
<proteinExistence type="predicted"/>
<comment type="subcellular location">
    <subcellularLocation>
        <location evidence="2">Cell envelope</location>
    </subcellularLocation>
</comment>
<gene>
    <name evidence="11" type="ORF">B1A74_03560</name>
</gene>
<feature type="domain" description="Csd3-like second N-terminal" evidence="10">
    <location>
        <begin position="235"/>
        <end position="353"/>
    </location>
</feature>
<dbReference type="RefSeq" id="WP_077243778.1">
    <property type="nucleotide sequence ID" value="NZ_MUZR01000008.1"/>
</dbReference>
<dbReference type="Pfam" id="PF19425">
    <property type="entry name" value="Csd3_N2"/>
    <property type="match status" value="1"/>
</dbReference>
<sequence length="509" mass="55982">MNGQRRITSSVIVGTAGLALAVGSGLVLASKPQETEQPLQIAPLSTADSGSPYNGSGSRDTGTRADWSQASVAEPVPAVGGAVPPGDTRTVAFAFEPERDAGEPPSASEPTTGATSYETFDLDDDEPSATAELGHSDWNSHTLDRNERLSGLWEQEWDLPLATLYRLLDDDENADILNRVRPGQEIEWQVDDEGYLTRMRLWTDSASGYEWVREEDGWDFDRHEVENARETSHLIISAEIDGSISAALSRQTELSSRAAAAIAVLMDRHLPVRLNARAGDEFTLLVEQETVVGEDTPQNLRLLAFDYNGERIQEEAARNVNGRFYRPDGESLLPPFDRRPFSGNYRISSGFDPQRRHPVTGRVAPHHGTDFAMPVGTSIQAPADGRVTRVEHDRYAGRFIVIAHGQGYSTRYLHLDRALVSPGDDVERGDRIALSGNTGRSTGPHLHYEVHVKGRPKDPMRVALPESDSLEGEDLEQFREIGEVLFAQLENGQRGEQVALRPFSELAGQ</sequence>
<evidence type="ECO:0000259" key="10">
    <source>
        <dbReference type="Pfam" id="PF19425"/>
    </source>
</evidence>
<evidence type="ECO:0000256" key="4">
    <source>
        <dbReference type="ARBA" id="ARBA00022723"/>
    </source>
</evidence>
<protein>
    <submittedName>
        <fullName evidence="11">Peptidase M23</fullName>
    </submittedName>
</protein>
<dbReference type="GO" id="GO:0030313">
    <property type="term" value="C:cell envelope"/>
    <property type="evidence" value="ECO:0007669"/>
    <property type="project" value="UniProtKB-SubCell"/>
</dbReference>
<organism evidence="11 12">
    <name type="scientific">Thioalkalivibrio halophilus</name>
    <dbReference type="NCBI Taxonomy" id="252474"/>
    <lineage>
        <taxon>Bacteria</taxon>
        <taxon>Pseudomonadati</taxon>
        <taxon>Pseudomonadota</taxon>
        <taxon>Gammaproteobacteria</taxon>
        <taxon>Chromatiales</taxon>
        <taxon>Ectothiorhodospiraceae</taxon>
        <taxon>Thioalkalivibrio</taxon>
    </lineage>
</organism>
<evidence type="ECO:0000313" key="12">
    <source>
        <dbReference type="Proteomes" id="UP000189177"/>
    </source>
</evidence>
<dbReference type="OrthoDB" id="9805070at2"/>
<evidence type="ECO:0000259" key="9">
    <source>
        <dbReference type="Pfam" id="PF01551"/>
    </source>
</evidence>
<dbReference type="GO" id="GO:0006508">
    <property type="term" value="P:proteolysis"/>
    <property type="evidence" value="ECO:0007669"/>
    <property type="project" value="UniProtKB-KW"/>
</dbReference>
<dbReference type="GO" id="GO:0046872">
    <property type="term" value="F:metal ion binding"/>
    <property type="evidence" value="ECO:0007669"/>
    <property type="project" value="UniProtKB-KW"/>
</dbReference>
<dbReference type="InterPro" id="IPR050570">
    <property type="entry name" value="Cell_wall_metabolism_enzyme"/>
</dbReference>
<evidence type="ECO:0000256" key="2">
    <source>
        <dbReference type="ARBA" id="ARBA00004196"/>
    </source>
</evidence>
<feature type="compositionally biased region" description="Polar residues" evidence="8">
    <location>
        <begin position="46"/>
        <end position="60"/>
    </location>
</feature>
<dbReference type="STRING" id="252474.B1A74_03560"/>
<accession>A0A1V3A0N7</accession>
<evidence type="ECO:0000313" key="11">
    <source>
        <dbReference type="EMBL" id="OOC10912.1"/>
    </source>
</evidence>
<dbReference type="Pfam" id="PF01551">
    <property type="entry name" value="Peptidase_M23"/>
    <property type="match status" value="1"/>
</dbReference>
<dbReference type="Gene3D" id="2.70.70.10">
    <property type="entry name" value="Glucose Permease (Domain IIA)"/>
    <property type="match status" value="1"/>
</dbReference>
<dbReference type="Proteomes" id="UP000189177">
    <property type="component" value="Unassembled WGS sequence"/>
</dbReference>
<evidence type="ECO:0000256" key="1">
    <source>
        <dbReference type="ARBA" id="ARBA00001947"/>
    </source>
</evidence>
<dbReference type="SUPFAM" id="SSF51261">
    <property type="entry name" value="Duplicated hybrid motif"/>
    <property type="match status" value="1"/>
</dbReference>
<keyword evidence="5" id="KW-0378">Hydrolase</keyword>
<dbReference type="PANTHER" id="PTHR21666:SF292">
    <property type="entry name" value="MUREIN DD-ENDOPEPTIDASE MEPM"/>
    <property type="match status" value="1"/>
</dbReference>
<dbReference type="CDD" id="cd12797">
    <property type="entry name" value="M23_peptidase"/>
    <property type="match status" value="1"/>
</dbReference>
<comment type="cofactor">
    <cofactor evidence="1">
        <name>Zn(2+)</name>
        <dbReference type="ChEBI" id="CHEBI:29105"/>
    </cofactor>
</comment>
<evidence type="ECO:0000256" key="6">
    <source>
        <dbReference type="ARBA" id="ARBA00022833"/>
    </source>
</evidence>
<dbReference type="AlphaFoldDB" id="A0A1V3A0N7"/>
<dbReference type="InterPro" id="IPR016047">
    <property type="entry name" value="M23ase_b-sheet_dom"/>
</dbReference>
<dbReference type="FunFam" id="2.70.70.10:FF:000002">
    <property type="entry name" value="Murein DD-endopeptidase MepM"/>
    <property type="match status" value="1"/>
</dbReference>
<evidence type="ECO:0000256" key="8">
    <source>
        <dbReference type="SAM" id="MobiDB-lite"/>
    </source>
</evidence>
<comment type="caution">
    <text evidence="11">The sequence shown here is derived from an EMBL/GenBank/DDBJ whole genome shotgun (WGS) entry which is preliminary data.</text>
</comment>